<evidence type="ECO:0000313" key="3">
    <source>
        <dbReference type="Proteomes" id="UP001605036"/>
    </source>
</evidence>
<dbReference type="AlphaFoldDB" id="A0ABD1Y635"/>
<reference evidence="2 3" key="1">
    <citation type="submission" date="2024-09" db="EMBL/GenBank/DDBJ databases">
        <title>Chromosome-scale assembly of Riccia fluitans.</title>
        <authorList>
            <person name="Paukszto L."/>
            <person name="Sawicki J."/>
            <person name="Karawczyk K."/>
            <person name="Piernik-Szablinska J."/>
            <person name="Szczecinska M."/>
            <person name="Mazdziarz M."/>
        </authorList>
    </citation>
    <scope>NUCLEOTIDE SEQUENCE [LARGE SCALE GENOMIC DNA]</scope>
    <source>
        <strain evidence="2">Rf_01</strain>
        <tissue evidence="2">Aerial parts of the thallus</tissue>
    </source>
</reference>
<evidence type="ECO:0000256" key="1">
    <source>
        <dbReference type="SAM" id="MobiDB-lite"/>
    </source>
</evidence>
<organism evidence="2 3">
    <name type="scientific">Riccia fluitans</name>
    <dbReference type="NCBI Taxonomy" id="41844"/>
    <lineage>
        <taxon>Eukaryota</taxon>
        <taxon>Viridiplantae</taxon>
        <taxon>Streptophyta</taxon>
        <taxon>Embryophyta</taxon>
        <taxon>Marchantiophyta</taxon>
        <taxon>Marchantiopsida</taxon>
        <taxon>Marchantiidae</taxon>
        <taxon>Marchantiales</taxon>
        <taxon>Ricciaceae</taxon>
        <taxon>Riccia</taxon>
    </lineage>
</organism>
<feature type="compositionally biased region" description="Polar residues" evidence="1">
    <location>
        <begin position="1"/>
        <end position="21"/>
    </location>
</feature>
<feature type="compositionally biased region" description="Basic and acidic residues" evidence="1">
    <location>
        <begin position="22"/>
        <end position="35"/>
    </location>
</feature>
<protein>
    <submittedName>
        <fullName evidence="2">Uncharacterized protein</fullName>
    </submittedName>
</protein>
<dbReference type="EMBL" id="JBHFFA010000006">
    <property type="protein sequence ID" value="KAL2622228.1"/>
    <property type="molecule type" value="Genomic_DNA"/>
</dbReference>
<sequence length="249" mass="27329">MLPRSINSVTVDHSTSSAQKNQESDCRQKSSEREAVQALKDSSTAFASSAQKNDDVDCVYRSSEREAAHVLEDSSTEFASFAEKYHEGDCGHRSSEREAAQALKDSSTDFIKGEMKVIVRANGPVARAAVVGSPACELVRAHHGVALDRAFPGNMQDGSQEFRGRTGFESHGAAMRAETICGHEWTPSRRFAVNLFVEKENPGSARPIDNEVQSCHPVTRAPMKPARMSVFNRSIQAGSTRRRLNFDLL</sequence>
<name>A0ABD1Y635_9MARC</name>
<keyword evidence="3" id="KW-1185">Reference proteome</keyword>
<proteinExistence type="predicted"/>
<dbReference type="Proteomes" id="UP001605036">
    <property type="component" value="Unassembled WGS sequence"/>
</dbReference>
<gene>
    <name evidence="2" type="ORF">R1flu_002433</name>
</gene>
<evidence type="ECO:0000313" key="2">
    <source>
        <dbReference type="EMBL" id="KAL2622228.1"/>
    </source>
</evidence>
<accession>A0ABD1Y635</accession>
<feature type="region of interest" description="Disordered" evidence="1">
    <location>
        <begin position="1"/>
        <end position="48"/>
    </location>
</feature>
<comment type="caution">
    <text evidence="2">The sequence shown here is derived from an EMBL/GenBank/DDBJ whole genome shotgun (WGS) entry which is preliminary data.</text>
</comment>